<dbReference type="PANTHER" id="PTHR45033:SF1">
    <property type="entry name" value="OXIDOREDUCTASE (EUROFUNG)"/>
    <property type="match status" value="1"/>
</dbReference>
<dbReference type="Gene3D" id="3.40.50.720">
    <property type="entry name" value="NAD(P)-binding Rossmann-like Domain"/>
    <property type="match status" value="1"/>
</dbReference>
<evidence type="ECO:0000313" key="1">
    <source>
        <dbReference type="EMBL" id="KAE8137242.1"/>
    </source>
</evidence>
<dbReference type="AlphaFoldDB" id="A0A5N6SRK3"/>
<dbReference type="Pfam" id="PF13602">
    <property type="entry name" value="ADH_zinc_N_2"/>
    <property type="match status" value="1"/>
</dbReference>
<dbReference type="GeneID" id="43644166"/>
<evidence type="ECO:0000313" key="2">
    <source>
        <dbReference type="Proteomes" id="UP000325672"/>
    </source>
</evidence>
<dbReference type="Proteomes" id="UP000325672">
    <property type="component" value="Unassembled WGS sequence"/>
</dbReference>
<sequence>MDWAAEVERITHGHGADHIIEVAGIQTLPQSLRAAAWNGMIHSVGHSTNMSDEKKESAPDASAFFLDKPYTLRRVIVGSREQFQGMLACFTAHSIRPVINRVFEFEKAQKAYHYLWDSSHIGKIVIRIP</sequence>
<dbReference type="Gene3D" id="3.90.180.10">
    <property type="entry name" value="Medium-chain alcohol dehydrogenases, catalytic domain"/>
    <property type="match status" value="1"/>
</dbReference>
<dbReference type="SUPFAM" id="SSF51735">
    <property type="entry name" value="NAD(P)-binding Rossmann-fold domains"/>
    <property type="match status" value="1"/>
</dbReference>
<dbReference type="InterPro" id="IPR036291">
    <property type="entry name" value="NAD(P)-bd_dom_sf"/>
</dbReference>
<dbReference type="PANTHER" id="PTHR45033">
    <property type="match status" value="1"/>
</dbReference>
<dbReference type="OrthoDB" id="3509362at2759"/>
<evidence type="ECO:0008006" key="3">
    <source>
        <dbReference type="Google" id="ProtNLM"/>
    </source>
</evidence>
<dbReference type="EMBL" id="ML743578">
    <property type="protein sequence ID" value="KAE8137242.1"/>
    <property type="molecule type" value="Genomic_DNA"/>
</dbReference>
<reference evidence="1 2" key="1">
    <citation type="submission" date="2019-04" db="EMBL/GenBank/DDBJ databases">
        <title>Friends and foes A comparative genomics study of 23 Aspergillus species from section Flavi.</title>
        <authorList>
            <consortium name="DOE Joint Genome Institute"/>
            <person name="Kjaerbolling I."/>
            <person name="Vesth T."/>
            <person name="Frisvad J.C."/>
            <person name="Nybo J.L."/>
            <person name="Theobald S."/>
            <person name="Kildgaard S."/>
            <person name="Isbrandt T."/>
            <person name="Kuo A."/>
            <person name="Sato A."/>
            <person name="Lyhne E.K."/>
            <person name="Kogle M.E."/>
            <person name="Wiebenga A."/>
            <person name="Kun R.S."/>
            <person name="Lubbers R.J."/>
            <person name="Makela M.R."/>
            <person name="Barry K."/>
            <person name="Chovatia M."/>
            <person name="Clum A."/>
            <person name="Daum C."/>
            <person name="Haridas S."/>
            <person name="He G."/>
            <person name="LaButti K."/>
            <person name="Lipzen A."/>
            <person name="Mondo S."/>
            <person name="Riley R."/>
            <person name="Salamov A."/>
            <person name="Simmons B.A."/>
            <person name="Magnuson J.K."/>
            <person name="Henrissat B."/>
            <person name="Mortensen U.H."/>
            <person name="Larsen T.O."/>
            <person name="Devries R.P."/>
            <person name="Grigoriev I.V."/>
            <person name="Machida M."/>
            <person name="Baker S.E."/>
            <person name="Andersen M.R."/>
        </authorList>
    </citation>
    <scope>NUCLEOTIDE SEQUENCE [LARGE SCALE GENOMIC DNA]</scope>
    <source>
        <strain evidence="1 2">CBS 117625</strain>
    </source>
</reference>
<proteinExistence type="predicted"/>
<accession>A0A5N6SRK3</accession>
<organism evidence="1 2">
    <name type="scientific">Aspergillus pseudotamarii</name>
    <dbReference type="NCBI Taxonomy" id="132259"/>
    <lineage>
        <taxon>Eukaryota</taxon>
        <taxon>Fungi</taxon>
        <taxon>Dikarya</taxon>
        <taxon>Ascomycota</taxon>
        <taxon>Pezizomycotina</taxon>
        <taxon>Eurotiomycetes</taxon>
        <taxon>Eurotiomycetidae</taxon>
        <taxon>Eurotiales</taxon>
        <taxon>Aspergillaceae</taxon>
        <taxon>Aspergillus</taxon>
        <taxon>Aspergillus subgen. Circumdati</taxon>
    </lineage>
</organism>
<dbReference type="RefSeq" id="XP_031913305.1">
    <property type="nucleotide sequence ID" value="XM_032059956.1"/>
</dbReference>
<name>A0A5N6SRK3_ASPPS</name>
<gene>
    <name evidence="1" type="ORF">BDV38DRAFT_283083</name>
</gene>
<protein>
    <recommendedName>
        <fullName evidence="3">Alcohol dehydrogenase-like C-terminal domain-containing protein</fullName>
    </recommendedName>
</protein>
<keyword evidence="2" id="KW-1185">Reference proteome</keyword>
<dbReference type="InterPro" id="IPR052711">
    <property type="entry name" value="Zinc_ADH-like"/>
</dbReference>